<reference evidence="2 3" key="1">
    <citation type="submission" date="2019-05" db="EMBL/GenBank/DDBJ databases">
        <title>Another draft genome of Portunus trituberculatus and its Hox gene families provides insights of decapod evolution.</title>
        <authorList>
            <person name="Jeong J.-H."/>
            <person name="Song I."/>
            <person name="Kim S."/>
            <person name="Choi T."/>
            <person name="Kim D."/>
            <person name="Ryu S."/>
            <person name="Kim W."/>
        </authorList>
    </citation>
    <scope>NUCLEOTIDE SEQUENCE [LARGE SCALE GENOMIC DNA]</scope>
    <source>
        <tissue evidence="2">Muscle</tissue>
    </source>
</reference>
<sequence length="61" mass="6314">MSVCLVHDTGPSIRLRPGSDPSPPHMAHALHYSAQCGSTTCQGPQEAASITCPQSPSNKLG</sequence>
<evidence type="ECO:0000313" key="3">
    <source>
        <dbReference type="Proteomes" id="UP000324222"/>
    </source>
</evidence>
<dbReference type="AlphaFoldDB" id="A0A5B7EMP3"/>
<evidence type="ECO:0000256" key="1">
    <source>
        <dbReference type="SAM" id="MobiDB-lite"/>
    </source>
</evidence>
<organism evidence="2 3">
    <name type="scientific">Portunus trituberculatus</name>
    <name type="common">Swimming crab</name>
    <name type="synonym">Neptunus trituberculatus</name>
    <dbReference type="NCBI Taxonomy" id="210409"/>
    <lineage>
        <taxon>Eukaryota</taxon>
        <taxon>Metazoa</taxon>
        <taxon>Ecdysozoa</taxon>
        <taxon>Arthropoda</taxon>
        <taxon>Crustacea</taxon>
        <taxon>Multicrustacea</taxon>
        <taxon>Malacostraca</taxon>
        <taxon>Eumalacostraca</taxon>
        <taxon>Eucarida</taxon>
        <taxon>Decapoda</taxon>
        <taxon>Pleocyemata</taxon>
        <taxon>Brachyura</taxon>
        <taxon>Eubrachyura</taxon>
        <taxon>Portunoidea</taxon>
        <taxon>Portunidae</taxon>
        <taxon>Portuninae</taxon>
        <taxon>Portunus</taxon>
    </lineage>
</organism>
<feature type="region of interest" description="Disordered" evidence="1">
    <location>
        <begin position="1"/>
        <end position="26"/>
    </location>
</feature>
<proteinExistence type="predicted"/>
<dbReference type="Proteomes" id="UP000324222">
    <property type="component" value="Unassembled WGS sequence"/>
</dbReference>
<feature type="compositionally biased region" description="Polar residues" evidence="1">
    <location>
        <begin position="51"/>
        <end position="61"/>
    </location>
</feature>
<feature type="region of interest" description="Disordered" evidence="1">
    <location>
        <begin position="42"/>
        <end position="61"/>
    </location>
</feature>
<name>A0A5B7EMP3_PORTR</name>
<dbReference type="EMBL" id="VSRR010003105">
    <property type="protein sequence ID" value="MPC34685.1"/>
    <property type="molecule type" value="Genomic_DNA"/>
</dbReference>
<keyword evidence="3" id="KW-1185">Reference proteome</keyword>
<accession>A0A5B7EMP3</accession>
<evidence type="ECO:0000313" key="2">
    <source>
        <dbReference type="EMBL" id="MPC34685.1"/>
    </source>
</evidence>
<gene>
    <name evidence="2" type="ORF">E2C01_028083</name>
</gene>
<comment type="caution">
    <text evidence="2">The sequence shown here is derived from an EMBL/GenBank/DDBJ whole genome shotgun (WGS) entry which is preliminary data.</text>
</comment>
<protein>
    <submittedName>
        <fullName evidence="2">Uncharacterized protein</fullName>
    </submittedName>
</protein>